<comment type="caution">
    <text evidence="2">The sequence shown here is derived from an EMBL/GenBank/DDBJ whole genome shotgun (WGS) entry which is preliminary data.</text>
</comment>
<dbReference type="Pfam" id="PF00248">
    <property type="entry name" value="Aldo_ket_red"/>
    <property type="match status" value="1"/>
</dbReference>
<proteinExistence type="predicted"/>
<evidence type="ECO:0000313" key="3">
    <source>
        <dbReference type="Proteomes" id="UP000548476"/>
    </source>
</evidence>
<dbReference type="Proteomes" id="UP000548476">
    <property type="component" value="Unassembled WGS sequence"/>
</dbReference>
<dbReference type="InterPro" id="IPR050523">
    <property type="entry name" value="AKR_Detox_Biosynth"/>
</dbReference>
<dbReference type="AlphaFoldDB" id="A0A841FJR9"/>
<dbReference type="GO" id="GO:0005829">
    <property type="term" value="C:cytosol"/>
    <property type="evidence" value="ECO:0007669"/>
    <property type="project" value="TreeGrafter"/>
</dbReference>
<name>A0A841FJR9_9ACTN</name>
<evidence type="ECO:0000313" key="2">
    <source>
        <dbReference type="EMBL" id="MBB6036426.1"/>
    </source>
</evidence>
<sequence>MTNELALGTVSFGTTIDEERCFAIFDRFADGGGRIIDTADNYNFWDEGADGGEAERMLGRWLASRGREGLTIATKLGAQPVGPGEWPDNTEGLSAKAIRTALDGSLRRLGVDHVDVLYAHIEDRRVGLDETMEALHEQVAAGKVGRIGVSNHAVWRVERAQNLAAANGWTPFTWLQYRHSYLQPRPDAALDQSGHRVAQPDLLDYVRSNPELTLFAYTSMIFGAYGGRPLPEAYDHAGTTAKLAVLAEVAAELEASTSQVVLAWLMGDGIVPIIGSSRLETLDENLAARDVKLSDGQRARLNAAG</sequence>
<keyword evidence="3" id="KW-1185">Reference proteome</keyword>
<accession>A0A841FJR9</accession>
<dbReference type="Gene3D" id="3.20.20.100">
    <property type="entry name" value="NADP-dependent oxidoreductase domain"/>
    <property type="match status" value="1"/>
</dbReference>
<evidence type="ECO:0000259" key="1">
    <source>
        <dbReference type="Pfam" id="PF00248"/>
    </source>
</evidence>
<dbReference type="PANTHER" id="PTHR43364:SF6">
    <property type="entry name" value="OXIDOREDUCTASE-RELATED"/>
    <property type="match status" value="1"/>
</dbReference>
<dbReference type="RefSeq" id="WP_184789278.1">
    <property type="nucleotide sequence ID" value="NZ_BONT01000029.1"/>
</dbReference>
<organism evidence="2 3">
    <name type="scientific">Phytomonospora endophytica</name>
    <dbReference type="NCBI Taxonomy" id="714109"/>
    <lineage>
        <taxon>Bacteria</taxon>
        <taxon>Bacillati</taxon>
        <taxon>Actinomycetota</taxon>
        <taxon>Actinomycetes</taxon>
        <taxon>Micromonosporales</taxon>
        <taxon>Micromonosporaceae</taxon>
        <taxon>Phytomonospora</taxon>
    </lineage>
</organism>
<dbReference type="PANTHER" id="PTHR43364">
    <property type="entry name" value="NADH-SPECIFIC METHYLGLYOXAL REDUCTASE-RELATED"/>
    <property type="match status" value="1"/>
</dbReference>
<dbReference type="InterPro" id="IPR023210">
    <property type="entry name" value="NADP_OxRdtase_dom"/>
</dbReference>
<protein>
    <submittedName>
        <fullName evidence="2">Aryl-alcohol dehydrogenase-like predicted oxidoreductase</fullName>
    </submittedName>
</protein>
<dbReference type="SUPFAM" id="SSF51430">
    <property type="entry name" value="NAD(P)-linked oxidoreductase"/>
    <property type="match status" value="1"/>
</dbReference>
<dbReference type="InterPro" id="IPR036812">
    <property type="entry name" value="NAD(P)_OxRdtase_dom_sf"/>
</dbReference>
<dbReference type="EMBL" id="JACHGT010000009">
    <property type="protein sequence ID" value="MBB6036426.1"/>
    <property type="molecule type" value="Genomic_DNA"/>
</dbReference>
<gene>
    <name evidence="2" type="ORF">HNR73_004297</name>
</gene>
<reference evidence="2 3" key="1">
    <citation type="submission" date="2020-08" db="EMBL/GenBank/DDBJ databases">
        <title>Genomic Encyclopedia of Type Strains, Phase IV (KMG-IV): sequencing the most valuable type-strain genomes for metagenomic binning, comparative biology and taxonomic classification.</title>
        <authorList>
            <person name="Goeker M."/>
        </authorList>
    </citation>
    <scope>NUCLEOTIDE SEQUENCE [LARGE SCALE GENOMIC DNA]</scope>
    <source>
        <strain evidence="2 3">YIM 65646</strain>
    </source>
</reference>
<feature type="domain" description="NADP-dependent oxidoreductase" evidence="1">
    <location>
        <begin position="4"/>
        <end position="303"/>
    </location>
</feature>